<dbReference type="Gene3D" id="3.40.50.300">
    <property type="entry name" value="P-loop containing nucleotide triphosphate hydrolases"/>
    <property type="match status" value="2"/>
</dbReference>
<feature type="domain" description="YhaN AAA" evidence="3">
    <location>
        <begin position="1"/>
        <end position="195"/>
    </location>
</feature>
<dbReference type="OrthoDB" id="9764467at2"/>
<keyword evidence="5" id="KW-1185">Reference proteome</keyword>
<organism evidence="4 5">
    <name type="scientific">Weissella oryzae (strain DSM 25784 / JCM 18191 / LMG 30913 / SG25)</name>
    <dbReference type="NCBI Taxonomy" id="1329250"/>
    <lineage>
        <taxon>Bacteria</taxon>
        <taxon>Bacillati</taxon>
        <taxon>Bacillota</taxon>
        <taxon>Bacilli</taxon>
        <taxon>Lactobacillales</taxon>
        <taxon>Lactobacillaceae</taxon>
        <taxon>Weissella</taxon>
    </lineage>
</organism>
<keyword evidence="4" id="KW-0347">Helicase</keyword>
<dbReference type="GO" id="GO:0004386">
    <property type="term" value="F:helicase activity"/>
    <property type="evidence" value="ECO:0007669"/>
    <property type="project" value="UniProtKB-KW"/>
</dbReference>
<reference evidence="5" key="1">
    <citation type="journal article" date="2014" name="Genome Announc.">
        <title>Draft genome sequence of Weissella oryzae SG25T, isolated from fermented rice grains.</title>
        <authorList>
            <person name="Tanizawa Y."/>
            <person name="Fujisawa T."/>
            <person name="Mochizuki T."/>
            <person name="Kaminuma E."/>
            <person name="Suzuki Y."/>
            <person name="Nakamura Y."/>
            <person name="Tohno M."/>
        </authorList>
    </citation>
    <scope>NUCLEOTIDE SEQUENCE [LARGE SCALE GENOMIC DNA]</scope>
    <source>
        <strain evidence="5">DSM 25784 / JCM 18191 / LMG 30913 / SG25</strain>
    </source>
</reference>
<protein>
    <submittedName>
        <fullName evidence="4">DNA repair helicase</fullName>
    </submittedName>
</protein>
<feature type="transmembrane region" description="Helical" evidence="2">
    <location>
        <begin position="384"/>
        <end position="402"/>
    </location>
</feature>
<dbReference type="EMBL" id="DF820486">
    <property type="protein sequence ID" value="GAK30495.1"/>
    <property type="molecule type" value="Genomic_DNA"/>
</dbReference>
<name>A0A069CRT2_WEIOS</name>
<proteinExistence type="predicted"/>
<keyword evidence="1" id="KW-0175">Coiled coil</keyword>
<gene>
    <name evidence="4" type="ORF">WOSG25_030920</name>
</gene>
<dbReference type="Proteomes" id="UP000030643">
    <property type="component" value="Unassembled WGS sequence"/>
</dbReference>
<sequence length="746" mass="83963">MKIEKAIIEGFGQWTQREFDFTEGFNVIYGLNAAGKTTLHQFIVAMLYGFPQKRGNRVNTYQQSQQAIYGGHLIFIHEGQRYQLTRLGRTQSELSIHLLANQQELAAPEQLLAEVLGPIDRETFEAVFSFNQTDLLAVFSLKPDDFAKRLGQLAVPGSEKWAQKADDLEQAASNVLGATKLAKRPLNQLLKAISKQADLVQDLLDKQPLVADLLAEQTKINQQITQLKSLQNTERQNEHLLLEQQQIQPLLARLDEIERQLAQLPVALDQQLLNEYDGLMAQISLQEANASPDMTLASDTELSQARRFVEQLAINDREQKLLVERQLDLQAERQHILSQHGWSQQQKTDKQPIAAPNQKQTYLFLGLGIFAAIAAIFAFGLKQAALAGLFLVLALALLGLQWRKLQQQPDKPITTVTSESTDRQHLEHLDENIAKTNQQLQALMPEMAQLKEQLGHLVQGTKLTDYQQNLAELQARRASQNQHRTVLGQLKGQQLTLLAQLGAKDSTDLTVKRQADQQRQVLLQEQQALNTQLGSVDPKTLQIGNKYPELNATELAAQLAEQQQQLATIAVRLERLANDNQVQQAKQHLADLRAQASHELTAVLVDRLAAQWINQTLTLTIADRLPTMLEKSQEYLAYLTANRYQKLVTSGKLLQVQNQAGQLLSVTELSKGTAEQLYVAMRLAFSQVIATSFTLPLLIDDAFVDFDDERYGRMINLLSKLGQTQQILYFTIKKPNYVANIINLME</sequence>
<keyword evidence="4" id="KW-0547">Nucleotide-binding</keyword>
<dbReference type="eggNOG" id="COG1195">
    <property type="taxonomic scope" value="Bacteria"/>
</dbReference>
<accession>A0A069CRT2</accession>
<dbReference type="STRING" id="1329250.WOSG25_030920"/>
<evidence type="ECO:0000313" key="5">
    <source>
        <dbReference type="Proteomes" id="UP000030643"/>
    </source>
</evidence>
<dbReference type="RefSeq" id="WP_027698599.1">
    <property type="nucleotide sequence ID" value="NZ_DF820486.1"/>
</dbReference>
<keyword evidence="2" id="KW-0812">Transmembrane</keyword>
<dbReference type="Pfam" id="PF13514">
    <property type="entry name" value="AAA_27"/>
    <property type="match status" value="1"/>
</dbReference>
<keyword evidence="2" id="KW-0472">Membrane</keyword>
<dbReference type="eggNOG" id="COG4717">
    <property type="taxonomic scope" value="Bacteria"/>
</dbReference>
<dbReference type="AlphaFoldDB" id="A0A069CRT2"/>
<dbReference type="InterPro" id="IPR038734">
    <property type="entry name" value="YhaN_AAA"/>
</dbReference>
<evidence type="ECO:0000256" key="2">
    <source>
        <dbReference type="SAM" id="Phobius"/>
    </source>
</evidence>
<dbReference type="InterPro" id="IPR027417">
    <property type="entry name" value="P-loop_NTPase"/>
</dbReference>
<feature type="coiled-coil region" evidence="1">
    <location>
        <begin position="433"/>
        <end position="483"/>
    </location>
</feature>
<evidence type="ECO:0000256" key="1">
    <source>
        <dbReference type="SAM" id="Coils"/>
    </source>
</evidence>
<dbReference type="SUPFAM" id="SSF52540">
    <property type="entry name" value="P-loop containing nucleoside triphosphate hydrolases"/>
    <property type="match status" value="1"/>
</dbReference>
<keyword evidence="2" id="KW-1133">Transmembrane helix</keyword>
<dbReference type="PANTHER" id="PTHR41259:SF1">
    <property type="entry name" value="DOUBLE-STRAND BREAK REPAIR RAD50 ATPASE, PUTATIVE-RELATED"/>
    <property type="match status" value="1"/>
</dbReference>
<evidence type="ECO:0000259" key="3">
    <source>
        <dbReference type="Pfam" id="PF13514"/>
    </source>
</evidence>
<feature type="transmembrane region" description="Helical" evidence="2">
    <location>
        <begin position="361"/>
        <end position="379"/>
    </location>
</feature>
<keyword evidence="4" id="KW-0067">ATP-binding</keyword>
<keyword evidence="4" id="KW-0378">Hydrolase</keyword>
<evidence type="ECO:0000313" key="4">
    <source>
        <dbReference type="EMBL" id="GAK30495.1"/>
    </source>
</evidence>
<dbReference type="PANTHER" id="PTHR41259">
    <property type="entry name" value="DOUBLE-STRAND BREAK REPAIR RAD50 ATPASE, PUTATIVE-RELATED"/>
    <property type="match status" value="1"/>
</dbReference>